<accession>A0AAU0BE13</accession>
<dbReference type="SUPFAM" id="SSF69572">
    <property type="entry name" value="Activating enzymes of the ubiquitin-like proteins"/>
    <property type="match status" value="1"/>
</dbReference>
<dbReference type="GO" id="GO:0061504">
    <property type="term" value="P:cyclic threonylcarbamoyladenosine biosynthetic process"/>
    <property type="evidence" value="ECO:0007669"/>
    <property type="project" value="TreeGrafter"/>
</dbReference>
<organism evidence="2 3">
    <name type="scientific">Xanthomonas hydrangeae</name>
    <dbReference type="NCBI Taxonomy" id="2775159"/>
    <lineage>
        <taxon>Bacteria</taxon>
        <taxon>Pseudomonadati</taxon>
        <taxon>Pseudomonadota</taxon>
        <taxon>Gammaproteobacteria</taxon>
        <taxon>Lysobacterales</taxon>
        <taxon>Lysobacteraceae</taxon>
        <taxon>Xanthomonas</taxon>
    </lineage>
</organism>
<gene>
    <name evidence="2" type="ORF">NYR97_08075</name>
</gene>
<name>A0AAU0BE13_9XANT</name>
<dbReference type="GO" id="GO:0016779">
    <property type="term" value="F:nucleotidyltransferase activity"/>
    <property type="evidence" value="ECO:0007669"/>
    <property type="project" value="UniProtKB-KW"/>
</dbReference>
<dbReference type="PANTHER" id="PTHR43267">
    <property type="entry name" value="TRNA THREONYLCARBAMOYLADENOSINE DEHYDRATASE"/>
    <property type="match status" value="1"/>
</dbReference>
<dbReference type="InterPro" id="IPR045886">
    <property type="entry name" value="ThiF/MoeB/HesA"/>
</dbReference>
<dbReference type="CDD" id="cd01483">
    <property type="entry name" value="E1_enzyme_family"/>
    <property type="match status" value="1"/>
</dbReference>
<dbReference type="GO" id="GO:0008641">
    <property type="term" value="F:ubiquitin-like modifier activating enzyme activity"/>
    <property type="evidence" value="ECO:0007669"/>
    <property type="project" value="InterPro"/>
</dbReference>
<keyword evidence="2" id="KW-0548">Nucleotidyltransferase</keyword>
<dbReference type="PANTHER" id="PTHR43267:SF1">
    <property type="entry name" value="TRNA THREONYLCARBAMOYLADENOSINE DEHYDRATASE"/>
    <property type="match status" value="1"/>
</dbReference>
<dbReference type="EMBL" id="CP103836">
    <property type="protein sequence ID" value="WOB51313.1"/>
    <property type="molecule type" value="Genomic_DNA"/>
</dbReference>
<evidence type="ECO:0000313" key="2">
    <source>
        <dbReference type="EMBL" id="WOB51313.1"/>
    </source>
</evidence>
<evidence type="ECO:0000313" key="3">
    <source>
        <dbReference type="Proteomes" id="UP001302716"/>
    </source>
</evidence>
<keyword evidence="2" id="KW-0808">Transferase</keyword>
<dbReference type="GO" id="GO:0061503">
    <property type="term" value="F:tRNA threonylcarbamoyladenosine dehydratase"/>
    <property type="evidence" value="ECO:0007669"/>
    <property type="project" value="TreeGrafter"/>
</dbReference>
<dbReference type="Gene3D" id="3.40.50.720">
    <property type="entry name" value="NAD(P)-binding Rossmann-like Domain"/>
    <property type="match status" value="1"/>
</dbReference>
<dbReference type="InterPro" id="IPR035985">
    <property type="entry name" value="Ubiquitin-activating_enz"/>
</dbReference>
<dbReference type="AlphaFoldDB" id="A0AAU0BE13"/>
<sequence length="591" mass="64903">MAYDLLNASVKEKSPVERGITALRTYLGDEGVSLLQPLIPKVGEAAAFRFPLPEDYAGVQRWLRIAFPTAFPRSALRLRVEPSPWLVWPHAMETGLCLHGFRQKPVTGTPETIVNDSLSRLRKIVGMSLPTADANHRKEEFQREAMSYWRLQQTQSTQGVTLLRRLSCSGELFAVTDPRMGRQQGSEAIWLSDDTVAIGKHLELAAGLRIKIRSPAKAAFYAKLKSYPDIKAPAPGELFAWLGPHLSKADNSKLLFWFGQSSSLASRWIALELPGDSGAPIYCINLRDRSLQKDRNSRLGVRAGRRLPSSSAQPSLLVRSAVINVLDRTEVFSRDLSSNLVALEKTHVVVVGQGSLGSPVALHLARAGVGNLTLIDPDELIASNLGRHVLGADELGQNKALAMRNRLHRDIAIVKVKAIPTHVELALFNEPDVFEQADLVIVTSADWESETTLWRIKSEGAKWALVQAWSEPHAIVGHALLAPTVKADARPLFMDDGTFRNKYTNWFKGDSVPLPACGQSFIPGGGLGMSSIASMVSGVVIRHLTSGTDGPLWISSINNPQSVNALHGEYVGPDFPKNTMEMTLERPWPRN</sequence>
<dbReference type="InterPro" id="IPR000594">
    <property type="entry name" value="ThiF_NAD_FAD-bd"/>
</dbReference>
<dbReference type="RefSeq" id="WP_316697462.1">
    <property type="nucleotide sequence ID" value="NZ_CP103836.1"/>
</dbReference>
<dbReference type="Pfam" id="PF00899">
    <property type="entry name" value="ThiF"/>
    <property type="match status" value="1"/>
</dbReference>
<feature type="domain" description="THIF-type NAD/FAD binding fold" evidence="1">
    <location>
        <begin position="340"/>
        <end position="449"/>
    </location>
</feature>
<keyword evidence="3" id="KW-1185">Reference proteome</keyword>
<dbReference type="Proteomes" id="UP001302716">
    <property type="component" value="Chromosome"/>
</dbReference>
<protein>
    <submittedName>
        <fullName evidence="2">ThiF family adenylyltransferase</fullName>
    </submittedName>
</protein>
<evidence type="ECO:0000259" key="1">
    <source>
        <dbReference type="Pfam" id="PF00899"/>
    </source>
</evidence>
<proteinExistence type="predicted"/>
<reference evidence="2 3" key="1">
    <citation type="submission" date="2022-08" db="EMBL/GenBank/DDBJ databases">
        <title>Whole genome sequencing-based tracing of a 2022 introduction and outbreak of Xanthomonas hortorum pv. pelargonii.</title>
        <authorList>
            <person name="Iruegas-Bocardo F."/>
            <person name="Weisberg A.K."/>
            <person name="Riutta E.R."/>
            <person name="Kilday K."/>
            <person name="Bonkowski J.C."/>
            <person name="Creswell T."/>
            <person name="Daughtrey M.L."/>
            <person name="Rane K."/>
            <person name="Grunwald N.J."/>
            <person name="Chang J.H."/>
            <person name="Putnam M.L."/>
        </authorList>
    </citation>
    <scope>NUCLEOTIDE SEQUENCE [LARGE SCALE GENOMIC DNA]</scope>
    <source>
        <strain evidence="2 3">22-323</strain>
    </source>
</reference>